<gene>
    <name evidence="1" type="ORF">BRARA_I00618</name>
</gene>
<reference evidence="1 2" key="1">
    <citation type="submission" date="2018-06" db="EMBL/GenBank/DDBJ databases">
        <title>WGS assembly of Brassica rapa FPsc.</title>
        <authorList>
            <person name="Bowman J."/>
            <person name="Kohchi T."/>
            <person name="Yamato K."/>
            <person name="Jenkins J."/>
            <person name="Shu S."/>
            <person name="Ishizaki K."/>
            <person name="Yamaoka S."/>
            <person name="Nishihama R."/>
            <person name="Nakamura Y."/>
            <person name="Berger F."/>
            <person name="Adam C."/>
            <person name="Aki S."/>
            <person name="Althoff F."/>
            <person name="Araki T."/>
            <person name="Arteaga-Vazquez M."/>
            <person name="Balasubrmanian S."/>
            <person name="Bauer D."/>
            <person name="Boehm C."/>
            <person name="Briginshaw L."/>
            <person name="Caballero-Perez J."/>
            <person name="Catarino B."/>
            <person name="Chen F."/>
            <person name="Chiyoda S."/>
            <person name="Chovatia M."/>
            <person name="Davies K."/>
            <person name="Delmans M."/>
            <person name="Demura T."/>
            <person name="Dierschke T."/>
            <person name="Dolan L."/>
            <person name="Dorantes-Acosta A."/>
            <person name="Eklund D."/>
            <person name="Florent S."/>
            <person name="Flores-Sandoval E."/>
            <person name="Fujiyama A."/>
            <person name="Fukuzawa H."/>
            <person name="Galik B."/>
            <person name="Grimanelli D."/>
            <person name="Grimwood J."/>
            <person name="Grossniklaus U."/>
            <person name="Hamada T."/>
            <person name="Haseloff J."/>
            <person name="Hetherington A."/>
            <person name="Higo A."/>
            <person name="Hirakawa Y."/>
            <person name="Hundley H."/>
            <person name="Ikeda Y."/>
            <person name="Inoue K."/>
            <person name="Inoue S."/>
            <person name="Ishida S."/>
            <person name="Jia Q."/>
            <person name="Kakita M."/>
            <person name="Kanazawa T."/>
            <person name="Kawai Y."/>
            <person name="Kawashima T."/>
            <person name="Kennedy M."/>
            <person name="Kinose K."/>
            <person name="Kinoshita T."/>
            <person name="Kohara Y."/>
            <person name="Koide E."/>
            <person name="Komatsu K."/>
            <person name="Kopischke S."/>
            <person name="Kubo M."/>
            <person name="Kyozuka J."/>
            <person name="Lagercrantz U."/>
            <person name="Lin S."/>
            <person name="Lindquist E."/>
            <person name="Lipzen A."/>
            <person name="Lu C."/>
            <person name="Luna E."/>
            <person name="Martienssen R."/>
            <person name="Minamino N."/>
            <person name="Mizutani M."/>
            <person name="Mizutani M."/>
            <person name="Mochizuki N."/>
            <person name="Monte I."/>
            <person name="Mosher R."/>
            <person name="Nagasaki H."/>
            <person name="Nakagami H."/>
            <person name="Naramoto S."/>
            <person name="Nishitani K."/>
            <person name="Ohtani M."/>
            <person name="Okamoto T."/>
            <person name="Okumura M."/>
            <person name="Phillips J."/>
            <person name="Pollak B."/>
            <person name="Reinders A."/>
            <person name="Roevekamp M."/>
            <person name="Sano R."/>
            <person name="Sawa S."/>
            <person name="Schmid M."/>
            <person name="Shirakawa M."/>
            <person name="Solano R."/>
            <person name="Spunde A."/>
            <person name="Suetsugu N."/>
            <person name="Sugano S."/>
            <person name="Sugiyama A."/>
            <person name="Sun R."/>
            <person name="Suzuki Y."/>
            <person name="Takenaka M."/>
            <person name="Takezawa D."/>
            <person name="Tomogane H."/>
            <person name="Tsuzuki M."/>
            <person name="Ueda T."/>
            <person name="Umeda M."/>
            <person name="Ward J."/>
            <person name="Watanabe Y."/>
            <person name="Yazaki K."/>
            <person name="Yokoyama R."/>
            <person name="Yoshitake Y."/>
            <person name="Yotsui I."/>
            <person name="Zachgo S."/>
            <person name="Schmutz J."/>
        </authorList>
    </citation>
    <scope>NUCLEOTIDE SEQUENCE [LARGE SCALE GENOMIC DNA]</scope>
    <source>
        <strain evidence="2">cv. B-3</strain>
    </source>
</reference>
<name>A0A397XRE8_BRACM</name>
<protein>
    <submittedName>
        <fullName evidence="1">Uncharacterized protein</fullName>
    </submittedName>
</protein>
<dbReference type="Proteomes" id="UP000264353">
    <property type="component" value="Chromosome A9"/>
</dbReference>
<accession>A0A397XRE8</accession>
<dbReference type="EMBL" id="CM010636">
    <property type="protein sequence ID" value="RID43779.1"/>
    <property type="molecule type" value="Genomic_DNA"/>
</dbReference>
<proteinExistence type="predicted"/>
<dbReference type="AlphaFoldDB" id="A0A397XRE8"/>
<organism evidence="1 2">
    <name type="scientific">Brassica campestris</name>
    <name type="common">Field mustard</name>
    <dbReference type="NCBI Taxonomy" id="3711"/>
    <lineage>
        <taxon>Eukaryota</taxon>
        <taxon>Viridiplantae</taxon>
        <taxon>Streptophyta</taxon>
        <taxon>Embryophyta</taxon>
        <taxon>Tracheophyta</taxon>
        <taxon>Spermatophyta</taxon>
        <taxon>Magnoliopsida</taxon>
        <taxon>eudicotyledons</taxon>
        <taxon>Gunneridae</taxon>
        <taxon>Pentapetalae</taxon>
        <taxon>rosids</taxon>
        <taxon>malvids</taxon>
        <taxon>Brassicales</taxon>
        <taxon>Brassicaceae</taxon>
        <taxon>Brassiceae</taxon>
        <taxon>Brassica</taxon>
    </lineage>
</organism>
<sequence>MDVNTLLDYPGENGTCLEFQSLDEIVASVLNVDDEPEDDDVETVTCKEFEKTTPQVLDAIRKIRDELQKYFVFKKKHAIVDIYI</sequence>
<evidence type="ECO:0000313" key="1">
    <source>
        <dbReference type="EMBL" id="RID43779.1"/>
    </source>
</evidence>
<evidence type="ECO:0000313" key="2">
    <source>
        <dbReference type="Proteomes" id="UP000264353"/>
    </source>
</evidence>